<dbReference type="Proteomes" id="UP000800082">
    <property type="component" value="Unassembled WGS sequence"/>
</dbReference>
<evidence type="ECO:0000313" key="1">
    <source>
        <dbReference type="EMBL" id="KAF1933293.1"/>
    </source>
</evidence>
<dbReference type="GeneID" id="54345674"/>
<accession>A0A6A5S0C1</accession>
<name>A0A6A5S0C1_9PLEO</name>
<reference evidence="1" key="1">
    <citation type="journal article" date="2020" name="Stud. Mycol.">
        <title>101 Dothideomycetes genomes: a test case for predicting lifestyles and emergence of pathogens.</title>
        <authorList>
            <person name="Haridas S."/>
            <person name="Albert R."/>
            <person name="Binder M."/>
            <person name="Bloem J."/>
            <person name="Labutti K."/>
            <person name="Salamov A."/>
            <person name="Andreopoulos B."/>
            <person name="Baker S."/>
            <person name="Barry K."/>
            <person name="Bills G."/>
            <person name="Bluhm B."/>
            <person name="Cannon C."/>
            <person name="Castanera R."/>
            <person name="Culley D."/>
            <person name="Daum C."/>
            <person name="Ezra D."/>
            <person name="Gonzalez J."/>
            <person name="Henrissat B."/>
            <person name="Kuo A."/>
            <person name="Liang C."/>
            <person name="Lipzen A."/>
            <person name="Lutzoni F."/>
            <person name="Magnuson J."/>
            <person name="Mondo S."/>
            <person name="Nolan M."/>
            <person name="Ohm R."/>
            <person name="Pangilinan J."/>
            <person name="Park H.-J."/>
            <person name="Ramirez L."/>
            <person name="Alfaro M."/>
            <person name="Sun H."/>
            <person name="Tritt A."/>
            <person name="Yoshinaga Y."/>
            <person name="Zwiers L.-H."/>
            <person name="Turgeon B."/>
            <person name="Goodwin S."/>
            <person name="Spatafora J."/>
            <person name="Crous P."/>
            <person name="Grigoriev I."/>
        </authorList>
    </citation>
    <scope>NUCLEOTIDE SEQUENCE</scope>
    <source>
        <strain evidence="1">CBS 183.55</strain>
    </source>
</reference>
<gene>
    <name evidence="1" type="ORF">M421DRAFT_193593</name>
</gene>
<protein>
    <submittedName>
        <fullName evidence="1">Uncharacterized protein</fullName>
    </submittedName>
</protein>
<keyword evidence="2" id="KW-1185">Reference proteome</keyword>
<dbReference type="AlphaFoldDB" id="A0A6A5S0C1"/>
<evidence type="ECO:0000313" key="2">
    <source>
        <dbReference type="Proteomes" id="UP000800082"/>
    </source>
</evidence>
<dbReference type="RefSeq" id="XP_033453541.1">
    <property type="nucleotide sequence ID" value="XM_033588027.1"/>
</dbReference>
<dbReference type="EMBL" id="ML978957">
    <property type="protein sequence ID" value="KAF1933293.1"/>
    <property type="molecule type" value="Genomic_DNA"/>
</dbReference>
<proteinExistence type="predicted"/>
<organism evidence="1 2">
    <name type="scientific">Didymella exigua CBS 183.55</name>
    <dbReference type="NCBI Taxonomy" id="1150837"/>
    <lineage>
        <taxon>Eukaryota</taxon>
        <taxon>Fungi</taxon>
        <taxon>Dikarya</taxon>
        <taxon>Ascomycota</taxon>
        <taxon>Pezizomycotina</taxon>
        <taxon>Dothideomycetes</taxon>
        <taxon>Pleosporomycetidae</taxon>
        <taxon>Pleosporales</taxon>
        <taxon>Pleosporineae</taxon>
        <taxon>Didymellaceae</taxon>
        <taxon>Didymella</taxon>
    </lineage>
</organism>
<sequence length="151" mass="17752">MRPPLRVCWMRKDGYTTKQLFSWSEGRFQRDLNLHIERVSPSLLAWASTFCKNPRLTTPSSSGSLVAYGAWKYRYRVTLELQACRRTRTHHVASRRRRLRRQRTRASSFLVMASQRRRRARAQTLRVTIRPRARVLLDSPRMDPGSLVPGL</sequence>